<keyword evidence="1" id="KW-0812">Transmembrane</keyword>
<dbReference type="RefSeq" id="WP_055740275.1">
    <property type="nucleotide sequence ID" value="NZ_JAAIWL010000008.1"/>
</dbReference>
<protein>
    <recommendedName>
        <fullName evidence="4">Holin</fullName>
    </recommendedName>
</protein>
<keyword evidence="3" id="KW-1185">Reference proteome</keyword>
<feature type="transmembrane region" description="Helical" evidence="1">
    <location>
        <begin position="29"/>
        <end position="46"/>
    </location>
</feature>
<gene>
    <name evidence="2" type="ORF">AN964_14010</name>
</gene>
<sequence length="95" mass="9966">MFEIYDVAIIPLILGIVALLKGAGFPAKFSPFVAVVLGLAFGVFYMDTSIKQGIIVGLMLGLSATGLYSGTKNVAQIITSKPQAIQSSQDNKGDD</sequence>
<proteinExistence type="predicted"/>
<dbReference type="EMBL" id="LJJC01000004">
    <property type="protein sequence ID" value="KQL54503.1"/>
    <property type="molecule type" value="Genomic_DNA"/>
</dbReference>
<dbReference type="Proteomes" id="UP000051888">
    <property type="component" value="Unassembled WGS sequence"/>
</dbReference>
<evidence type="ECO:0000256" key="1">
    <source>
        <dbReference type="SAM" id="Phobius"/>
    </source>
</evidence>
<dbReference type="PATRIC" id="fig|157838.3.peg.3110"/>
<dbReference type="OrthoDB" id="1730036at2"/>
<feature type="transmembrane region" description="Helical" evidence="1">
    <location>
        <begin position="7"/>
        <end position="23"/>
    </location>
</feature>
<keyword evidence="1" id="KW-0472">Membrane</keyword>
<evidence type="ECO:0008006" key="4">
    <source>
        <dbReference type="Google" id="ProtNLM"/>
    </source>
</evidence>
<evidence type="ECO:0000313" key="2">
    <source>
        <dbReference type="EMBL" id="KQL54503.1"/>
    </source>
</evidence>
<reference evidence="2 3" key="1">
    <citation type="submission" date="2015-09" db="EMBL/GenBank/DDBJ databases">
        <title>Genome sequencing project for genomic taxonomy and phylogenomics of Bacillus-like bacteria.</title>
        <authorList>
            <person name="Liu B."/>
            <person name="Wang J."/>
            <person name="Zhu Y."/>
            <person name="Liu G."/>
            <person name="Chen Q."/>
            <person name="Chen Z."/>
            <person name="Lan J."/>
            <person name="Che J."/>
            <person name="Ge C."/>
            <person name="Shi H."/>
            <person name="Pan Z."/>
            <person name="Liu X."/>
        </authorList>
    </citation>
    <scope>NUCLEOTIDE SEQUENCE [LARGE SCALE GENOMIC DNA]</scope>
    <source>
        <strain evidence="2 3">LMG 18435</strain>
    </source>
</reference>
<accession>A0A0Q3WZC4</accession>
<feature type="transmembrane region" description="Helical" evidence="1">
    <location>
        <begin position="53"/>
        <end position="71"/>
    </location>
</feature>
<dbReference type="AlphaFoldDB" id="A0A0Q3WZC4"/>
<comment type="caution">
    <text evidence="2">The sequence shown here is derived from an EMBL/GenBank/DDBJ whole genome shotgun (WGS) entry which is preliminary data.</text>
</comment>
<evidence type="ECO:0000313" key="3">
    <source>
        <dbReference type="Proteomes" id="UP000051888"/>
    </source>
</evidence>
<keyword evidence="1" id="KW-1133">Transmembrane helix</keyword>
<organism evidence="2 3">
    <name type="scientific">Heyndrickxia shackletonii</name>
    <dbReference type="NCBI Taxonomy" id="157838"/>
    <lineage>
        <taxon>Bacteria</taxon>
        <taxon>Bacillati</taxon>
        <taxon>Bacillota</taxon>
        <taxon>Bacilli</taxon>
        <taxon>Bacillales</taxon>
        <taxon>Bacillaceae</taxon>
        <taxon>Heyndrickxia</taxon>
    </lineage>
</organism>
<name>A0A0Q3WZC4_9BACI</name>